<dbReference type="SUPFAM" id="SSF88713">
    <property type="entry name" value="Glycoside hydrolase/deacetylase"/>
    <property type="match status" value="1"/>
</dbReference>
<dbReference type="AlphaFoldDB" id="A0A855X2B1"/>
<dbReference type="SUPFAM" id="SSF74650">
    <property type="entry name" value="Galactose mutarotase-like"/>
    <property type="match status" value="1"/>
</dbReference>
<dbReference type="GO" id="GO:0030246">
    <property type="term" value="F:carbohydrate binding"/>
    <property type="evidence" value="ECO:0007669"/>
    <property type="project" value="InterPro"/>
</dbReference>
<evidence type="ECO:0000313" key="4">
    <source>
        <dbReference type="Proteomes" id="UP000250918"/>
    </source>
</evidence>
<dbReference type="Pfam" id="PF01074">
    <property type="entry name" value="Glyco_hydro_38N"/>
    <property type="match status" value="1"/>
</dbReference>
<dbReference type="EMBL" id="PQAP01000066">
    <property type="protein sequence ID" value="PWB73059.1"/>
    <property type="molecule type" value="Genomic_DNA"/>
</dbReference>
<dbReference type="PANTHER" id="PTHR46017:SF1">
    <property type="entry name" value="ALPHA-MANNOSIDASE 2C1"/>
    <property type="match status" value="1"/>
</dbReference>
<accession>A0A855X2B1</accession>
<dbReference type="InterPro" id="IPR011330">
    <property type="entry name" value="Glyco_hydro/deAcase_b/a-brl"/>
</dbReference>
<gene>
    <name evidence="3" type="ORF">C3F09_05795</name>
</gene>
<dbReference type="CDD" id="cd10791">
    <property type="entry name" value="GH38N_AMII_like_1"/>
    <property type="match status" value="1"/>
</dbReference>
<dbReference type="Proteomes" id="UP000250918">
    <property type="component" value="Unassembled WGS sequence"/>
</dbReference>
<dbReference type="InterPro" id="IPR011013">
    <property type="entry name" value="Gal_mutarotase_sf_dom"/>
</dbReference>
<dbReference type="Gene3D" id="3.20.110.10">
    <property type="entry name" value="Glycoside hydrolase 38, N terminal domain"/>
    <property type="match status" value="1"/>
</dbReference>
<evidence type="ECO:0000313" key="3">
    <source>
        <dbReference type="EMBL" id="PWB73059.1"/>
    </source>
</evidence>
<organism evidence="3 4">
    <name type="scientific">candidate division GN15 bacterium</name>
    <dbReference type="NCBI Taxonomy" id="2072418"/>
    <lineage>
        <taxon>Bacteria</taxon>
        <taxon>candidate division GN15</taxon>
    </lineage>
</organism>
<dbReference type="InterPro" id="IPR000602">
    <property type="entry name" value="Glyco_hydro_38_N"/>
</dbReference>
<sequence>MNCRSGLIDLIFVAFLTGGACLSQPSRMNVKIEVFSSEEISRDRRTTYINGFNTSLSGQTIAYHSSHPDAEDALLVRARRDVHSISWQTDTLPKSYPGDFYDFIWLAGIECKGWGEATPPHKFRMFINDELWFVFENRKDQSASLWTVSGKDGASLTFESQLTDKYGDLFGYMYLKLPKKSFTPGSALLMRVDGEEADSPDWYMTFMYRFNFVPQCRPEPVLMRGDGKTTQQLRISMDNLERDRSVIISVGGKKALTRQLAIGGNIFRVPTESVLADTPMDITFVRGKRVVNRTTVTISPVPKRDIYLLPYSHNDIGYTDLQTNVERKHWASLDQALALIRRTRDFPAESRFKWNMEILWPLDSYLQQATPDRQQEVIDAIKSGSLGLNALYVNPLTGLATSSEMAHLLDYAGQFSEKYGIPIPAATISDIPGFTWGIVPALAQSGVRYFGSAPNSGDRIGYVIDQWGDRPFYWQSQSGQEKVLFWVAGSSYSSFHQGTLAGFGPDRIMKLGRKLIDSRYPYDIYYLPYTLGDNGGPDTTLSSFVKEWNEKYVTPTLIIATHDQMFKAFEEKYGAALPTYRGDFTPYWEDGAVSTAYETALSRRAVDRLLQAEAIWSMRSPENYPKQLADQAWRETVLWDEHTWGADKSVTDPDDPMTVGQWKIKQEFALRADTLSGMLLSKAFGEAATRTGKEIPLDVYNTSSWERSDLVILSANLSAVGDKVVDGNGKVLPSQRLGTGELAVLVERIAPFSSRHILVKKGSGTPDGTAQAIGNTLANGMLSVSVDPITGAITGLHDKQTGVEFVDQKSGRGLNQFIYVAGKSPDSAQDLSNVRVSVKERGPLVASLLVEGNAPGCDSFASEIRVIHGLDRVEMINRLQKRAIRTKEGLHFAFPLHLPGGTVHYDVASGIVEPGKDQLAGSCRNFYSVVSWADVSNDTSGITWTTPDAPLIEIGTITAEAPWMKANAPSTHLYSYVLNNYWHTNYKADQSGPIQFRYSLFPHNGYDPVQASRWGRESRQPFVAVRSEKKQPIVAPLCSILPASVMVESIRPIDNGKSCLMYLYNPSASPAEVQVVWNRPGAVQLSLCDAFGKTGNPAAVPFAIAPFGTQYVRVERADQ</sequence>
<reference evidence="3 4" key="1">
    <citation type="journal article" date="2018" name="ISME J.">
        <title>A methanotrophic archaeon couples anaerobic oxidation of methane to Fe(III) reduction.</title>
        <authorList>
            <person name="Cai C."/>
            <person name="Leu A.O."/>
            <person name="Xie G.J."/>
            <person name="Guo J."/>
            <person name="Feng Y."/>
            <person name="Zhao J.X."/>
            <person name="Tyson G.W."/>
            <person name="Yuan Z."/>
            <person name="Hu S."/>
        </authorList>
    </citation>
    <scope>NUCLEOTIDE SEQUENCE [LARGE SCALE GENOMIC DNA]</scope>
    <source>
        <strain evidence="3">FeB_12</strain>
    </source>
</reference>
<dbReference type="PANTHER" id="PTHR46017">
    <property type="entry name" value="ALPHA-MANNOSIDASE 2C1"/>
    <property type="match status" value="1"/>
</dbReference>
<comment type="caution">
    <text evidence="3">The sequence shown here is derived from an EMBL/GenBank/DDBJ whole genome shotgun (WGS) entry which is preliminary data.</text>
</comment>
<protein>
    <recommendedName>
        <fullName evidence="5">Glycoside hydrolase family 38 N-terminal domain-containing protein</fullName>
    </recommendedName>
</protein>
<dbReference type="GO" id="GO:0004559">
    <property type="term" value="F:alpha-mannosidase activity"/>
    <property type="evidence" value="ECO:0007669"/>
    <property type="project" value="InterPro"/>
</dbReference>
<dbReference type="Pfam" id="PF07748">
    <property type="entry name" value="Glyco_hydro_38C"/>
    <property type="match status" value="1"/>
</dbReference>
<dbReference type="InterPro" id="IPR027291">
    <property type="entry name" value="Glyco_hydro_38_N_sf"/>
</dbReference>
<evidence type="ECO:0000259" key="2">
    <source>
        <dbReference type="Pfam" id="PF07748"/>
    </source>
</evidence>
<dbReference type="GO" id="GO:0009313">
    <property type="term" value="P:oligosaccharide catabolic process"/>
    <property type="evidence" value="ECO:0007669"/>
    <property type="project" value="TreeGrafter"/>
</dbReference>
<dbReference type="PROSITE" id="PS51257">
    <property type="entry name" value="PROKAR_LIPOPROTEIN"/>
    <property type="match status" value="1"/>
</dbReference>
<dbReference type="GO" id="GO:0006013">
    <property type="term" value="P:mannose metabolic process"/>
    <property type="evidence" value="ECO:0007669"/>
    <property type="project" value="InterPro"/>
</dbReference>
<evidence type="ECO:0000259" key="1">
    <source>
        <dbReference type="Pfam" id="PF01074"/>
    </source>
</evidence>
<proteinExistence type="predicted"/>
<name>A0A855X2B1_9BACT</name>
<feature type="domain" description="Glycosyl hydrolase family 38 C-terminal" evidence="2">
    <location>
        <begin position="777"/>
        <end position="943"/>
    </location>
</feature>
<feature type="domain" description="Glycoside hydrolase family 38 N-terminal" evidence="1">
    <location>
        <begin position="306"/>
        <end position="580"/>
    </location>
</feature>
<dbReference type="Gene3D" id="2.70.98.30">
    <property type="entry name" value="Golgi alpha-mannosidase II, domain 4"/>
    <property type="match status" value="1"/>
</dbReference>
<evidence type="ECO:0008006" key="5">
    <source>
        <dbReference type="Google" id="ProtNLM"/>
    </source>
</evidence>
<dbReference type="InterPro" id="IPR011682">
    <property type="entry name" value="Glyco_hydro_38_C"/>
</dbReference>